<reference evidence="3" key="1">
    <citation type="journal article" date="2021" name="Front. Microbiol.">
        <title>Comprehensive Comparative Genomics and Phenotyping of Methylobacterium Species.</title>
        <authorList>
            <person name="Alessa O."/>
            <person name="Ogura Y."/>
            <person name="Fujitani Y."/>
            <person name="Takami H."/>
            <person name="Hayashi T."/>
            <person name="Sahin N."/>
            <person name="Tani A."/>
        </authorList>
    </citation>
    <scope>NUCLEOTIDE SEQUENCE</scope>
    <source>
        <strain evidence="3">KCTC 52305</strain>
    </source>
</reference>
<dbReference type="EMBL" id="BPQH01000028">
    <property type="protein sequence ID" value="GJD53373.1"/>
    <property type="molecule type" value="Genomic_DNA"/>
</dbReference>
<feature type="chain" id="PRO_5045513558" evidence="2">
    <location>
        <begin position="36"/>
        <end position="192"/>
    </location>
</feature>
<keyword evidence="2" id="KW-0732">Signal</keyword>
<feature type="compositionally biased region" description="Basic and acidic residues" evidence="1">
    <location>
        <begin position="79"/>
        <end position="95"/>
    </location>
</feature>
<organism evidence="3 4">
    <name type="scientific">Methylobacterium crusticola</name>
    <dbReference type="NCBI Taxonomy" id="1697972"/>
    <lineage>
        <taxon>Bacteria</taxon>
        <taxon>Pseudomonadati</taxon>
        <taxon>Pseudomonadota</taxon>
        <taxon>Alphaproteobacteria</taxon>
        <taxon>Hyphomicrobiales</taxon>
        <taxon>Methylobacteriaceae</taxon>
        <taxon>Methylobacterium</taxon>
    </lineage>
</organism>
<evidence type="ECO:0000256" key="2">
    <source>
        <dbReference type="SAM" id="SignalP"/>
    </source>
</evidence>
<proteinExistence type="predicted"/>
<keyword evidence="4" id="KW-1185">Reference proteome</keyword>
<evidence type="ECO:0000313" key="3">
    <source>
        <dbReference type="EMBL" id="GJD53373.1"/>
    </source>
</evidence>
<feature type="region of interest" description="Disordered" evidence="1">
    <location>
        <begin position="165"/>
        <end position="192"/>
    </location>
</feature>
<feature type="signal peptide" evidence="2">
    <location>
        <begin position="1"/>
        <end position="35"/>
    </location>
</feature>
<feature type="compositionally biased region" description="Gly residues" evidence="1">
    <location>
        <begin position="172"/>
        <end position="186"/>
    </location>
</feature>
<accession>A0ABQ4R6U1</accession>
<name>A0ABQ4R6U1_9HYPH</name>
<feature type="region of interest" description="Disordered" evidence="1">
    <location>
        <begin position="77"/>
        <end position="99"/>
    </location>
</feature>
<protein>
    <submittedName>
        <fullName evidence="3">Uncharacterized protein</fullName>
    </submittedName>
</protein>
<dbReference type="RefSeq" id="WP_128566181.1">
    <property type="nucleotide sequence ID" value="NZ_BPQH01000028.1"/>
</dbReference>
<dbReference type="Proteomes" id="UP001055167">
    <property type="component" value="Unassembled WGS sequence"/>
</dbReference>
<evidence type="ECO:0000313" key="4">
    <source>
        <dbReference type="Proteomes" id="UP001055167"/>
    </source>
</evidence>
<comment type="caution">
    <text evidence="3">The sequence shown here is derived from an EMBL/GenBank/DDBJ whole genome shotgun (WGS) entry which is preliminary data.</text>
</comment>
<evidence type="ECO:0000256" key="1">
    <source>
        <dbReference type="SAM" id="MobiDB-lite"/>
    </source>
</evidence>
<gene>
    <name evidence="3" type="ORF">OPKNFCMD_6148</name>
</gene>
<reference evidence="3" key="2">
    <citation type="submission" date="2021-08" db="EMBL/GenBank/DDBJ databases">
        <authorList>
            <person name="Tani A."/>
            <person name="Ola A."/>
            <person name="Ogura Y."/>
            <person name="Katsura K."/>
            <person name="Hayashi T."/>
        </authorList>
    </citation>
    <scope>NUCLEOTIDE SEQUENCE</scope>
    <source>
        <strain evidence="3">KCTC 52305</strain>
    </source>
</reference>
<sequence length="192" mass="19852">MQTLVTARTSPAWTRRAAGLVLLAALLATASPAVAQDLLGILQHLFAPAQRPPSDRFHDGRFRPGHGRPVLRALPMAGDDERPARPRALKPKDPGEVANPVPALLADTTLQYGDVVMTPQGARVFVGQPGAHHTLADFAPLSQAGGLVPASTRRVVASLPVGVNTAWDSGRAGSGGRLAGGAGGPRPAGEPW</sequence>